<sequence>MRLSFVILAAMVVITGTAATNSESASIPTKELEGGIDALNTAQGGVKGKWLLCGYRDGEEERLSRQALNDLLDGNTLHKFEKWASKGYSGKFIYKKLDISTHTDRLWIYNKYLKHLNEN</sequence>
<dbReference type="InterPro" id="IPR031825">
    <property type="entry name" value="RXLR"/>
</dbReference>
<evidence type="ECO:0000313" key="7">
    <source>
        <dbReference type="Proteomes" id="UP000237271"/>
    </source>
</evidence>
<reference evidence="6 7" key="1">
    <citation type="journal article" date="2017" name="Genome Biol. Evol.">
        <title>Phytophthora megakarya and P. palmivora, closely related causal agents of cacao black pod rot, underwent increases in genome sizes and gene numbers by different mechanisms.</title>
        <authorList>
            <person name="Ali S.S."/>
            <person name="Shao J."/>
            <person name="Lary D.J."/>
            <person name="Kronmiller B."/>
            <person name="Shen D."/>
            <person name="Strem M.D."/>
            <person name="Amoako-Attah I."/>
            <person name="Akrofi A.Y."/>
            <person name="Begoude B.A."/>
            <person name="Ten Hoopen G.M."/>
            <person name="Coulibaly K."/>
            <person name="Kebe B.I."/>
            <person name="Melnick R.L."/>
            <person name="Guiltinan M.J."/>
            <person name="Tyler B.M."/>
            <person name="Meinhardt L.W."/>
            <person name="Bailey B.A."/>
        </authorList>
    </citation>
    <scope>NUCLEOTIDE SEQUENCE [LARGE SCALE GENOMIC DNA]</scope>
    <source>
        <strain evidence="7">sbr112.9</strain>
    </source>
</reference>
<dbReference type="OrthoDB" id="117139at2759"/>
<dbReference type="Pfam" id="PF16810">
    <property type="entry name" value="RXLR"/>
    <property type="match status" value="1"/>
</dbReference>
<evidence type="ECO:0000256" key="1">
    <source>
        <dbReference type="ARBA" id="ARBA00004613"/>
    </source>
</evidence>
<feature type="chain" id="PRO_5045006581" description="RxLR effector protein" evidence="5">
    <location>
        <begin position="20"/>
        <end position="119"/>
    </location>
</feature>
<evidence type="ECO:0000256" key="2">
    <source>
        <dbReference type="ARBA" id="ARBA00010400"/>
    </source>
</evidence>
<comment type="domain">
    <text evidence="5">The RxLR-dEER motif acts to carry the protein into the host cell cytoplasm through binding to cell surface phosphatidylinositol-3-phosphate.</text>
</comment>
<comment type="subcellular location">
    <subcellularLocation>
        <location evidence="1 5">Secreted</location>
    </subcellularLocation>
</comment>
<keyword evidence="7" id="KW-1185">Reference proteome</keyword>
<evidence type="ECO:0000256" key="5">
    <source>
        <dbReference type="RuleBase" id="RU367124"/>
    </source>
</evidence>
<dbReference type="AlphaFoldDB" id="A0A2P4X662"/>
<protein>
    <recommendedName>
        <fullName evidence="5">RxLR effector protein</fullName>
    </recommendedName>
</protein>
<comment type="similarity">
    <text evidence="2 5">Belongs to the RxLR effector family.</text>
</comment>
<keyword evidence="3 5" id="KW-0964">Secreted</keyword>
<comment type="caution">
    <text evidence="6">The sequence shown here is derived from an EMBL/GenBank/DDBJ whole genome shotgun (WGS) entry which is preliminary data.</text>
</comment>
<accession>A0A2P4X662</accession>
<proteinExistence type="inferred from homology"/>
<keyword evidence="4 5" id="KW-0732">Signal</keyword>
<dbReference type="EMBL" id="NCKW01016421">
    <property type="protein sequence ID" value="POM61020.1"/>
    <property type="molecule type" value="Genomic_DNA"/>
</dbReference>
<evidence type="ECO:0000256" key="3">
    <source>
        <dbReference type="ARBA" id="ARBA00022525"/>
    </source>
</evidence>
<gene>
    <name evidence="6" type="ORF">PHPALM_30035</name>
</gene>
<evidence type="ECO:0000313" key="6">
    <source>
        <dbReference type="EMBL" id="POM61020.1"/>
    </source>
</evidence>
<evidence type="ECO:0000256" key="4">
    <source>
        <dbReference type="ARBA" id="ARBA00022729"/>
    </source>
</evidence>
<dbReference type="Proteomes" id="UP000237271">
    <property type="component" value="Unassembled WGS sequence"/>
</dbReference>
<feature type="signal peptide" evidence="5">
    <location>
        <begin position="1"/>
        <end position="19"/>
    </location>
</feature>
<comment type="function">
    <text evidence="5">Effector that suppresses plant defense responses during pathogen infection.</text>
</comment>
<organism evidence="6 7">
    <name type="scientific">Phytophthora palmivora</name>
    <dbReference type="NCBI Taxonomy" id="4796"/>
    <lineage>
        <taxon>Eukaryota</taxon>
        <taxon>Sar</taxon>
        <taxon>Stramenopiles</taxon>
        <taxon>Oomycota</taxon>
        <taxon>Peronosporomycetes</taxon>
        <taxon>Peronosporales</taxon>
        <taxon>Peronosporaceae</taxon>
        <taxon>Phytophthora</taxon>
    </lineage>
</organism>
<name>A0A2P4X662_9STRA</name>